<keyword evidence="4 7" id="KW-0689">Ribosomal protein</keyword>
<dbReference type="InterPro" id="IPR000244">
    <property type="entry name" value="Ribosomal_bL9"/>
</dbReference>
<evidence type="ECO:0000256" key="2">
    <source>
        <dbReference type="ARBA" id="ARBA00022730"/>
    </source>
</evidence>
<dbReference type="GO" id="GO:1990904">
    <property type="term" value="C:ribonucleoprotein complex"/>
    <property type="evidence" value="ECO:0007669"/>
    <property type="project" value="UniProtKB-KW"/>
</dbReference>
<keyword evidence="5" id="KW-0687">Ribonucleoprotein</keyword>
<dbReference type="PANTHER" id="PTHR21368">
    <property type="entry name" value="50S RIBOSOMAL PROTEIN L9"/>
    <property type="match status" value="1"/>
</dbReference>
<dbReference type="InterPro" id="IPR036935">
    <property type="entry name" value="Ribosomal_bL9_N_sf"/>
</dbReference>
<proteinExistence type="inferred from homology"/>
<protein>
    <submittedName>
        <fullName evidence="7">LSU ribosomal protein L9p</fullName>
    </submittedName>
</protein>
<evidence type="ECO:0000313" key="7">
    <source>
        <dbReference type="EMBL" id="VAX09994.1"/>
    </source>
</evidence>
<evidence type="ECO:0000256" key="3">
    <source>
        <dbReference type="ARBA" id="ARBA00022884"/>
    </source>
</evidence>
<evidence type="ECO:0000256" key="4">
    <source>
        <dbReference type="ARBA" id="ARBA00022980"/>
    </source>
</evidence>
<dbReference type="EMBL" id="UOFY01000043">
    <property type="protein sequence ID" value="VAX09994.1"/>
    <property type="molecule type" value="Genomic_DNA"/>
</dbReference>
<evidence type="ECO:0000256" key="5">
    <source>
        <dbReference type="ARBA" id="ARBA00023274"/>
    </source>
</evidence>
<dbReference type="GO" id="GO:0006412">
    <property type="term" value="P:translation"/>
    <property type="evidence" value="ECO:0007669"/>
    <property type="project" value="InterPro"/>
</dbReference>
<dbReference type="GO" id="GO:0005840">
    <property type="term" value="C:ribosome"/>
    <property type="evidence" value="ECO:0007669"/>
    <property type="project" value="UniProtKB-KW"/>
</dbReference>
<evidence type="ECO:0000256" key="1">
    <source>
        <dbReference type="ARBA" id="ARBA00010605"/>
    </source>
</evidence>
<dbReference type="SUPFAM" id="SSF55653">
    <property type="entry name" value="Ribosomal protein L9 C-domain"/>
    <property type="match status" value="1"/>
</dbReference>
<sequence length="149" mass="15821">MEVILLEKVANLGNLGDKVSVKPGYGRNFLFPSKKAVPANKKNIEMFEARRAELEKAAAEVLAAAQARAEKLAALAAIVIKSNAGDEGKLFGSIGVADIADAITAAGEDVVKREVSLPEGPIHMLGDYELEIQLHSDVVQTVTIVIEAE</sequence>
<keyword evidence="3" id="KW-0694">RNA-binding</keyword>
<dbReference type="AlphaFoldDB" id="A0A3B1BDI1"/>
<dbReference type="Gene3D" id="3.40.5.10">
    <property type="entry name" value="Ribosomal protein L9, N-terminal domain"/>
    <property type="match status" value="1"/>
</dbReference>
<dbReference type="InterPro" id="IPR020594">
    <property type="entry name" value="Ribosomal_bL9_bac/chp"/>
</dbReference>
<dbReference type="InterPro" id="IPR020069">
    <property type="entry name" value="Ribosomal_bL9_C"/>
</dbReference>
<dbReference type="GO" id="GO:0019843">
    <property type="term" value="F:rRNA binding"/>
    <property type="evidence" value="ECO:0007669"/>
    <property type="project" value="UniProtKB-KW"/>
</dbReference>
<dbReference type="NCBIfam" id="TIGR00158">
    <property type="entry name" value="L9"/>
    <property type="match status" value="1"/>
</dbReference>
<gene>
    <name evidence="7" type="ORF">MNBD_GAMMA25-205</name>
</gene>
<keyword evidence="2" id="KW-0699">rRNA-binding</keyword>
<dbReference type="Pfam" id="PF03948">
    <property type="entry name" value="Ribosomal_L9_C"/>
    <property type="match status" value="1"/>
</dbReference>
<dbReference type="InterPro" id="IPR036791">
    <property type="entry name" value="Ribosomal_bL9_C_sf"/>
</dbReference>
<dbReference type="InterPro" id="IPR020070">
    <property type="entry name" value="Ribosomal_bL9_N"/>
</dbReference>
<dbReference type="GO" id="GO:0003735">
    <property type="term" value="F:structural constituent of ribosome"/>
    <property type="evidence" value="ECO:0007669"/>
    <property type="project" value="InterPro"/>
</dbReference>
<dbReference type="InterPro" id="IPR009027">
    <property type="entry name" value="Ribosomal_bL9/RNase_H1_N"/>
</dbReference>
<dbReference type="HAMAP" id="MF_00503">
    <property type="entry name" value="Ribosomal_bL9"/>
    <property type="match status" value="1"/>
</dbReference>
<comment type="similarity">
    <text evidence="1">Belongs to the bacterial ribosomal protein bL9 family.</text>
</comment>
<name>A0A3B1BDI1_9ZZZZ</name>
<dbReference type="Pfam" id="PF01281">
    <property type="entry name" value="Ribosomal_L9_N"/>
    <property type="match status" value="1"/>
</dbReference>
<dbReference type="Gene3D" id="3.10.430.100">
    <property type="entry name" value="Ribosomal protein L9, C-terminal domain"/>
    <property type="match status" value="1"/>
</dbReference>
<organism evidence="7">
    <name type="scientific">hydrothermal vent metagenome</name>
    <dbReference type="NCBI Taxonomy" id="652676"/>
    <lineage>
        <taxon>unclassified sequences</taxon>
        <taxon>metagenomes</taxon>
        <taxon>ecological metagenomes</taxon>
    </lineage>
</organism>
<dbReference type="PROSITE" id="PS00651">
    <property type="entry name" value="RIBOSOMAL_L9"/>
    <property type="match status" value="1"/>
</dbReference>
<reference evidence="7" key="1">
    <citation type="submission" date="2018-06" db="EMBL/GenBank/DDBJ databases">
        <authorList>
            <person name="Zhirakovskaya E."/>
        </authorList>
    </citation>
    <scope>NUCLEOTIDE SEQUENCE</scope>
</reference>
<dbReference type="SUPFAM" id="SSF55658">
    <property type="entry name" value="L9 N-domain-like"/>
    <property type="match status" value="1"/>
</dbReference>
<feature type="domain" description="Ribosomal protein L9" evidence="6">
    <location>
        <begin position="13"/>
        <end position="40"/>
    </location>
</feature>
<evidence type="ECO:0000259" key="6">
    <source>
        <dbReference type="PROSITE" id="PS00651"/>
    </source>
</evidence>
<accession>A0A3B1BDI1</accession>